<dbReference type="InterPro" id="IPR025633">
    <property type="entry name" value="DUF4291"/>
</dbReference>
<evidence type="ECO:0000313" key="3">
    <source>
        <dbReference type="Proteomes" id="UP000267408"/>
    </source>
</evidence>
<dbReference type="Proteomes" id="UP000267408">
    <property type="component" value="Unassembled WGS sequence"/>
</dbReference>
<gene>
    <name evidence="2" type="ORF">EDD39_1956</name>
</gene>
<accession>A0A8G1ULB2</accession>
<evidence type="ECO:0000256" key="1">
    <source>
        <dbReference type="SAM" id="MobiDB-lite"/>
    </source>
</evidence>
<protein>
    <submittedName>
        <fullName evidence="2">Uncharacterized protein DUF4291</fullName>
    </submittedName>
</protein>
<feature type="compositionally biased region" description="Pro residues" evidence="1">
    <location>
        <begin position="172"/>
        <end position="181"/>
    </location>
</feature>
<dbReference type="Pfam" id="PF14124">
    <property type="entry name" value="DUF4291"/>
    <property type="match status" value="1"/>
</dbReference>
<dbReference type="PANTHER" id="PTHR38567:SF1">
    <property type="entry name" value="DUF4291 DOMAIN-CONTAINING PROTEIN"/>
    <property type="match status" value="1"/>
</dbReference>
<dbReference type="PANTHER" id="PTHR38567">
    <property type="entry name" value="DUF4291 DOMAIN-CONTAINING PROTEIN"/>
    <property type="match status" value="1"/>
</dbReference>
<comment type="caution">
    <text evidence="2">The sequence shown here is derived from an EMBL/GenBank/DDBJ whole genome shotgun (WGS) entry which is preliminary data.</text>
</comment>
<organism evidence="2 3">
    <name type="scientific">Kitasatospora cineracea</name>
    <dbReference type="NCBI Taxonomy" id="88074"/>
    <lineage>
        <taxon>Bacteria</taxon>
        <taxon>Bacillati</taxon>
        <taxon>Actinomycetota</taxon>
        <taxon>Actinomycetes</taxon>
        <taxon>Kitasatosporales</taxon>
        <taxon>Streptomycetaceae</taxon>
        <taxon>Kitasatospora</taxon>
    </lineage>
</organism>
<dbReference type="AlphaFoldDB" id="A0A8G1ULB2"/>
<proteinExistence type="predicted"/>
<dbReference type="OrthoDB" id="65842at2"/>
<name>A0A8G1ULB2_9ACTN</name>
<reference evidence="2 3" key="1">
    <citation type="submission" date="2018-11" db="EMBL/GenBank/DDBJ databases">
        <title>Sequencing the genomes of 1000 actinobacteria strains.</title>
        <authorList>
            <person name="Klenk H.-P."/>
        </authorList>
    </citation>
    <scope>NUCLEOTIDE SEQUENCE [LARGE SCALE GENOMIC DNA]</scope>
    <source>
        <strain evidence="2 3">DSM 44780</strain>
    </source>
</reference>
<feature type="region of interest" description="Disordered" evidence="1">
    <location>
        <begin position="171"/>
        <end position="192"/>
    </location>
</feature>
<dbReference type="EMBL" id="RJVJ01000001">
    <property type="protein sequence ID" value="ROR43787.1"/>
    <property type="molecule type" value="Genomic_DNA"/>
</dbReference>
<evidence type="ECO:0000313" key="2">
    <source>
        <dbReference type="EMBL" id="ROR43787.1"/>
    </source>
</evidence>
<dbReference type="RefSeq" id="WP_123554845.1">
    <property type="nucleotide sequence ID" value="NZ_RJVJ01000001.1"/>
</dbReference>
<sequence length="192" mass="21634">MEETPKRQVRARYDEDTVTVYQAFRPEIAEPAAADGRFPAAFGLGRMTWVKPSFRWLMHRSDWARSEGQERVLGVVIRREGFDAALEAAVLSSYERGVHASRAAWQRELRRSEARVQWDPERGLDLRPLGHRSLQLGLGGALVERYAGEWLVRIEDLTPLARALHATRDPALLPPERPYPVPSGAAARLGVS</sequence>